<dbReference type="PROSITE" id="PS50887">
    <property type="entry name" value="GGDEF"/>
    <property type="match status" value="1"/>
</dbReference>
<protein>
    <submittedName>
        <fullName evidence="2">Diguanylate cyclase (GGDEF)-like protein</fullName>
    </submittedName>
</protein>
<dbReference type="OrthoDB" id="8901019at2"/>
<dbReference type="AlphaFoldDB" id="A0A318GXB2"/>
<dbReference type="InterPro" id="IPR029787">
    <property type="entry name" value="Nucleotide_cyclase"/>
</dbReference>
<keyword evidence="3" id="KW-1185">Reference proteome</keyword>
<dbReference type="InterPro" id="IPR000160">
    <property type="entry name" value="GGDEF_dom"/>
</dbReference>
<dbReference type="RefSeq" id="WP_146219440.1">
    <property type="nucleotide sequence ID" value="NZ_QJJS01000023.1"/>
</dbReference>
<dbReference type="SUPFAM" id="SSF48452">
    <property type="entry name" value="TPR-like"/>
    <property type="match status" value="1"/>
</dbReference>
<evidence type="ECO:0000313" key="2">
    <source>
        <dbReference type="EMBL" id="PXW92762.1"/>
    </source>
</evidence>
<dbReference type="Pfam" id="PF00990">
    <property type="entry name" value="GGDEF"/>
    <property type="match status" value="1"/>
</dbReference>
<evidence type="ECO:0000313" key="3">
    <source>
        <dbReference type="Proteomes" id="UP000247811"/>
    </source>
</evidence>
<comment type="caution">
    <text evidence="2">The sequence shown here is derived from an EMBL/GenBank/DDBJ whole genome shotgun (WGS) entry which is preliminary data.</text>
</comment>
<accession>A0A318GXB2</accession>
<dbReference type="Proteomes" id="UP000247811">
    <property type="component" value="Unassembled WGS sequence"/>
</dbReference>
<dbReference type="SMART" id="SM00267">
    <property type="entry name" value="GGDEF"/>
    <property type="match status" value="1"/>
</dbReference>
<gene>
    <name evidence="2" type="ORF">C7444_12313</name>
</gene>
<dbReference type="SUPFAM" id="SSF55073">
    <property type="entry name" value="Nucleotide cyclase"/>
    <property type="match status" value="1"/>
</dbReference>
<dbReference type="InterPro" id="IPR011990">
    <property type="entry name" value="TPR-like_helical_dom_sf"/>
</dbReference>
<proteinExistence type="predicted"/>
<name>A0A318GXB2_9BURK</name>
<feature type="domain" description="GGDEF" evidence="1">
    <location>
        <begin position="400"/>
        <end position="530"/>
    </location>
</feature>
<dbReference type="Gene3D" id="3.30.70.270">
    <property type="match status" value="1"/>
</dbReference>
<reference evidence="2 3" key="1">
    <citation type="submission" date="2018-05" db="EMBL/GenBank/DDBJ databases">
        <title>Genomic Encyclopedia of Type Strains, Phase IV (KMG-IV): sequencing the most valuable type-strain genomes for metagenomic binning, comparative biology and taxonomic classification.</title>
        <authorList>
            <person name="Goeker M."/>
        </authorList>
    </citation>
    <scope>NUCLEOTIDE SEQUENCE [LARGE SCALE GENOMIC DNA]</scope>
    <source>
        <strain evidence="2 3">DSM 566</strain>
    </source>
</reference>
<dbReference type="Gene3D" id="1.25.40.10">
    <property type="entry name" value="Tetratricopeptide repeat domain"/>
    <property type="match status" value="1"/>
</dbReference>
<dbReference type="NCBIfam" id="TIGR00254">
    <property type="entry name" value="GGDEF"/>
    <property type="match status" value="1"/>
</dbReference>
<organism evidence="2 3">
    <name type="scientific">Sphaerotilus hippei</name>
    <dbReference type="NCBI Taxonomy" id="744406"/>
    <lineage>
        <taxon>Bacteria</taxon>
        <taxon>Pseudomonadati</taxon>
        <taxon>Pseudomonadota</taxon>
        <taxon>Betaproteobacteria</taxon>
        <taxon>Burkholderiales</taxon>
        <taxon>Sphaerotilaceae</taxon>
        <taxon>Sphaerotilus</taxon>
    </lineage>
</organism>
<evidence type="ECO:0000259" key="1">
    <source>
        <dbReference type="PROSITE" id="PS50887"/>
    </source>
</evidence>
<dbReference type="EMBL" id="QJJS01000023">
    <property type="protein sequence ID" value="PXW92762.1"/>
    <property type="molecule type" value="Genomic_DNA"/>
</dbReference>
<dbReference type="InterPro" id="IPR043128">
    <property type="entry name" value="Rev_trsase/Diguanyl_cyclase"/>
</dbReference>
<sequence>MTRLLNPEELDHACLGHWRQGRWDRCMQCARQMLQGATELGDTAAEARAVLWIAQCLQRESNSEEALTAARWSAELARRATQATDGHPTEIRALACICAAASALGRHDEAIAAAHQAAVWAERSGHELLRLQVLDQKSLACAWQGDTRHARRCTELGLTVARQLQRGDWELHFLILQAAIAAIAVVHDLAAGQAGPVLEELRHTLAAARARSTAPDGPAPSPTDHRLLGIIGTLLDCWEGRLDLALEGVSVLHQERSAGRAWLNLLADWTEVELAAAQGTIDLAVAGARNWVEAARTLHHQTLAEFGTRRRARWLTQLGRLDEAMAVLEEDWQARLLASQLARPLRQHILEFQLQHREHTGTGSGASSWLLDNPFTGVISRQQFVQRGEEALQGLDLSRQRCAVLTVRIAGLADVGEQQGAQVRDRTLGRAAMLLRQALRAGDLPARWSLDELAVLLHRSGGEDLERVAERVRQHLASEDWSVLAGGLLVQLQTGHTQARPNDTLTLLMQRCQEVRSAGRTAPEPQPQTA</sequence>